<proteinExistence type="inferred from homology"/>
<sequence length="183" mass="20848">MPDYLDSIKHFRPTTQQEKVDQHQILIYESLFSNLLERQNTIAHYTSSLFIVNKERTKVLFIYHKLYDAWCWVGGHADGEKNLAKVALKEAQEETGLVDVSLISKEIVSLDILPVAGHFKKGKWVSAHQHLSVAFLGEADDTLPLKVNQEETKAVSWLPIEQLEVKSGEAHMLPIYQKIVAKI</sequence>
<keyword evidence="3" id="KW-0378">Hydrolase</keyword>
<feature type="domain" description="Nudix hydrolase" evidence="2">
    <location>
        <begin position="42"/>
        <end position="181"/>
    </location>
</feature>
<accession>A0AAF0I6Q8</accession>
<dbReference type="InterPro" id="IPR015797">
    <property type="entry name" value="NUDIX_hydrolase-like_dom_sf"/>
</dbReference>
<organism evidence="3 4">
    <name type="scientific">Vagococcus intermedius</name>
    <dbReference type="NCBI Taxonomy" id="2991418"/>
    <lineage>
        <taxon>Bacteria</taxon>
        <taxon>Bacillati</taxon>
        <taxon>Bacillota</taxon>
        <taxon>Bacilli</taxon>
        <taxon>Lactobacillales</taxon>
        <taxon>Enterococcaceae</taxon>
        <taxon>Vagococcus</taxon>
    </lineage>
</organism>
<gene>
    <name evidence="3" type="ORF">OL234_02095</name>
</gene>
<dbReference type="Pfam" id="PF00293">
    <property type="entry name" value="NUDIX"/>
    <property type="match status" value="1"/>
</dbReference>
<dbReference type="PROSITE" id="PS51462">
    <property type="entry name" value="NUDIX"/>
    <property type="match status" value="1"/>
</dbReference>
<keyword evidence="4" id="KW-1185">Reference proteome</keyword>
<evidence type="ECO:0000259" key="2">
    <source>
        <dbReference type="PROSITE" id="PS51462"/>
    </source>
</evidence>
<dbReference type="SUPFAM" id="SSF55811">
    <property type="entry name" value="Nudix"/>
    <property type="match status" value="1"/>
</dbReference>
<evidence type="ECO:0000256" key="1">
    <source>
        <dbReference type="ARBA" id="ARBA00005582"/>
    </source>
</evidence>
<protein>
    <submittedName>
        <fullName evidence="3">NUDIX hydrolase</fullName>
    </submittedName>
</protein>
<evidence type="ECO:0000313" key="3">
    <source>
        <dbReference type="EMBL" id="WEG73723.1"/>
    </source>
</evidence>
<dbReference type="AlphaFoldDB" id="A0AAF0I6Q8"/>
<dbReference type="Gene3D" id="3.90.79.10">
    <property type="entry name" value="Nucleoside Triphosphate Pyrophosphohydrolase"/>
    <property type="match status" value="1"/>
</dbReference>
<dbReference type="PANTHER" id="PTHR43736">
    <property type="entry name" value="ADP-RIBOSE PYROPHOSPHATASE"/>
    <property type="match status" value="1"/>
</dbReference>
<dbReference type="EMBL" id="CP110232">
    <property type="protein sequence ID" value="WEG73723.1"/>
    <property type="molecule type" value="Genomic_DNA"/>
</dbReference>
<dbReference type="CDD" id="cd03674">
    <property type="entry name" value="NUDIX_Hydrolase"/>
    <property type="match status" value="1"/>
</dbReference>
<dbReference type="RefSeq" id="WP_275469523.1">
    <property type="nucleotide sequence ID" value="NZ_CP110232.1"/>
</dbReference>
<comment type="similarity">
    <text evidence="1">Belongs to the Nudix hydrolase family.</text>
</comment>
<dbReference type="KEGG" id="vie:OL234_02095"/>
<evidence type="ECO:0000313" key="4">
    <source>
        <dbReference type="Proteomes" id="UP001179647"/>
    </source>
</evidence>
<name>A0AAF0I6Q8_9ENTE</name>
<reference evidence="3" key="1">
    <citation type="submission" date="2022-10" db="EMBL/GenBank/DDBJ databases">
        <title>Vagococcus sp. isolated from poultry meat.</title>
        <authorList>
            <person name="Johansson P."/>
            <person name="Bjorkroth J."/>
        </authorList>
    </citation>
    <scope>NUCLEOTIDE SEQUENCE</scope>
    <source>
        <strain evidence="3">STAA11</strain>
    </source>
</reference>
<dbReference type="GO" id="GO:0016787">
    <property type="term" value="F:hydrolase activity"/>
    <property type="evidence" value="ECO:0007669"/>
    <property type="project" value="UniProtKB-KW"/>
</dbReference>
<dbReference type="Proteomes" id="UP001179647">
    <property type="component" value="Chromosome"/>
</dbReference>
<dbReference type="InterPro" id="IPR000086">
    <property type="entry name" value="NUDIX_hydrolase_dom"/>
</dbReference>
<dbReference type="PANTHER" id="PTHR43736:SF1">
    <property type="entry name" value="DIHYDRONEOPTERIN TRIPHOSPHATE DIPHOSPHATASE"/>
    <property type="match status" value="1"/>
</dbReference>